<name>A0A5C3R8D3_9AGAR</name>
<feature type="signal peptide" evidence="2">
    <location>
        <begin position="1"/>
        <end position="26"/>
    </location>
</feature>
<organism evidence="3 4">
    <name type="scientific">Pterulicium gracile</name>
    <dbReference type="NCBI Taxonomy" id="1884261"/>
    <lineage>
        <taxon>Eukaryota</taxon>
        <taxon>Fungi</taxon>
        <taxon>Dikarya</taxon>
        <taxon>Basidiomycota</taxon>
        <taxon>Agaricomycotina</taxon>
        <taxon>Agaricomycetes</taxon>
        <taxon>Agaricomycetidae</taxon>
        <taxon>Agaricales</taxon>
        <taxon>Pleurotineae</taxon>
        <taxon>Pterulaceae</taxon>
        <taxon>Pterulicium</taxon>
    </lineage>
</organism>
<evidence type="ECO:0000256" key="2">
    <source>
        <dbReference type="SAM" id="SignalP"/>
    </source>
</evidence>
<protein>
    <submittedName>
        <fullName evidence="3">Uncharacterized protein</fullName>
    </submittedName>
</protein>
<accession>A0A5C3R8D3</accession>
<proteinExistence type="predicted"/>
<dbReference type="AlphaFoldDB" id="A0A5C3R8D3"/>
<evidence type="ECO:0000256" key="1">
    <source>
        <dbReference type="SAM" id="MobiDB-lite"/>
    </source>
</evidence>
<keyword evidence="2" id="KW-0732">Signal</keyword>
<feature type="chain" id="PRO_5022886818" evidence="2">
    <location>
        <begin position="27"/>
        <end position="214"/>
    </location>
</feature>
<sequence length="214" mass="24353">MHHVRSLIASRAVLLFQLLSPSNYNAEHLVHCLSVYYAPDNVFVFQVRMGDNILDEKVKDRHRGFPGTAVMTAVAAALKVEIKWHAVEEPWSVPFPIDYGFHGYFRAVFIPGGMEFDKKLLSPESIKTLEKRHRLYYCMSWNAFISEWMLFSSDARRFSRLRRLLPPPMYIFLAHTSPPSASVNSSPGTSVRNTRSLHSTSIGVSRTNRPPDSG</sequence>
<keyword evidence="4" id="KW-1185">Reference proteome</keyword>
<reference evidence="3 4" key="1">
    <citation type="journal article" date="2019" name="Nat. Ecol. Evol.">
        <title>Megaphylogeny resolves global patterns of mushroom evolution.</title>
        <authorList>
            <person name="Varga T."/>
            <person name="Krizsan K."/>
            <person name="Foldi C."/>
            <person name="Dima B."/>
            <person name="Sanchez-Garcia M."/>
            <person name="Sanchez-Ramirez S."/>
            <person name="Szollosi G.J."/>
            <person name="Szarkandi J.G."/>
            <person name="Papp V."/>
            <person name="Albert L."/>
            <person name="Andreopoulos W."/>
            <person name="Angelini C."/>
            <person name="Antonin V."/>
            <person name="Barry K.W."/>
            <person name="Bougher N.L."/>
            <person name="Buchanan P."/>
            <person name="Buyck B."/>
            <person name="Bense V."/>
            <person name="Catcheside P."/>
            <person name="Chovatia M."/>
            <person name="Cooper J."/>
            <person name="Damon W."/>
            <person name="Desjardin D."/>
            <person name="Finy P."/>
            <person name="Geml J."/>
            <person name="Haridas S."/>
            <person name="Hughes K."/>
            <person name="Justo A."/>
            <person name="Karasinski D."/>
            <person name="Kautmanova I."/>
            <person name="Kiss B."/>
            <person name="Kocsube S."/>
            <person name="Kotiranta H."/>
            <person name="LaButti K.M."/>
            <person name="Lechner B.E."/>
            <person name="Liimatainen K."/>
            <person name="Lipzen A."/>
            <person name="Lukacs Z."/>
            <person name="Mihaltcheva S."/>
            <person name="Morgado L.N."/>
            <person name="Niskanen T."/>
            <person name="Noordeloos M.E."/>
            <person name="Ohm R.A."/>
            <person name="Ortiz-Santana B."/>
            <person name="Ovrebo C."/>
            <person name="Racz N."/>
            <person name="Riley R."/>
            <person name="Savchenko A."/>
            <person name="Shiryaev A."/>
            <person name="Soop K."/>
            <person name="Spirin V."/>
            <person name="Szebenyi C."/>
            <person name="Tomsovsky M."/>
            <person name="Tulloss R.E."/>
            <person name="Uehling J."/>
            <person name="Grigoriev I.V."/>
            <person name="Vagvolgyi C."/>
            <person name="Papp T."/>
            <person name="Martin F.M."/>
            <person name="Miettinen O."/>
            <person name="Hibbett D.S."/>
            <person name="Nagy L.G."/>
        </authorList>
    </citation>
    <scope>NUCLEOTIDE SEQUENCE [LARGE SCALE GENOMIC DNA]</scope>
    <source>
        <strain evidence="3 4">CBS 309.79</strain>
    </source>
</reference>
<dbReference type="EMBL" id="ML178814">
    <property type="protein sequence ID" value="TFL07694.1"/>
    <property type="molecule type" value="Genomic_DNA"/>
</dbReference>
<evidence type="ECO:0000313" key="4">
    <source>
        <dbReference type="Proteomes" id="UP000305067"/>
    </source>
</evidence>
<feature type="region of interest" description="Disordered" evidence="1">
    <location>
        <begin position="178"/>
        <end position="214"/>
    </location>
</feature>
<gene>
    <name evidence="3" type="ORF">BDV98DRAFT_579016</name>
</gene>
<evidence type="ECO:0000313" key="3">
    <source>
        <dbReference type="EMBL" id="TFL07694.1"/>
    </source>
</evidence>
<dbReference type="Proteomes" id="UP000305067">
    <property type="component" value="Unassembled WGS sequence"/>
</dbReference>